<feature type="transmembrane region" description="Helical" evidence="1">
    <location>
        <begin position="20"/>
        <end position="40"/>
    </location>
</feature>
<dbReference type="InterPro" id="IPR050471">
    <property type="entry name" value="AB_hydrolase"/>
</dbReference>
<evidence type="ECO:0000313" key="5">
    <source>
        <dbReference type="Proteomes" id="UP000244174"/>
    </source>
</evidence>
<reference evidence="4 5" key="1">
    <citation type="submission" date="2018-04" db="EMBL/GenBank/DDBJ databases">
        <title>Genomic Encyclopedia of Archaeal and Bacterial Type Strains, Phase II (KMG-II): from individual species to whole genera.</title>
        <authorList>
            <person name="Goeker M."/>
        </authorList>
    </citation>
    <scope>NUCLEOTIDE SEQUENCE [LARGE SCALE GENOMIC DNA]</scope>
    <source>
        <strain evidence="4 5">DSM 23082</strain>
    </source>
</reference>
<dbReference type="Proteomes" id="UP000244174">
    <property type="component" value="Unassembled WGS sequence"/>
</dbReference>
<evidence type="ECO:0000256" key="1">
    <source>
        <dbReference type="SAM" id="Phobius"/>
    </source>
</evidence>
<dbReference type="RefSeq" id="WP_108171333.1">
    <property type="nucleotide sequence ID" value="NZ_QBKQ01000002.1"/>
</dbReference>
<dbReference type="SUPFAM" id="SSF53474">
    <property type="entry name" value="alpha/beta-Hydrolases"/>
    <property type="match status" value="1"/>
</dbReference>
<comment type="caution">
    <text evidence="4">The sequence shown here is derived from an EMBL/GenBank/DDBJ whole genome shotgun (WGS) entry which is preliminary data.</text>
</comment>
<keyword evidence="5" id="KW-1185">Reference proteome</keyword>
<gene>
    <name evidence="4" type="ORF">C8P64_1378</name>
</gene>
<evidence type="ECO:0000313" key="4">
    <source>
        <dbReference type="EMBL" id="PTX42856.1"/>
    </source>
</evidence>
<dbReference type="Gene3D" id="3.40.50.1820">
    <property type="entry name" value="alpha/beta hydrolase"/>
    <property type="match status" value="1"/>
</dbReference>
<organism evidence="4 5">
    <name type="scientific">Christiangramia gaetbulicola</name>
    <dbReference type="NCBI Taxonomy" id="703340"/>
    <lineage>
        <taxon>Bacteria</taxon>
        <taxon>Pseudomonadati</taxon>
        <taxon>Bacteroidota</taxon>
        <taxon>Flavobacteriia</taxon>
        <taxon>Flavobacteriales</taxon>
        <taxon>Flavobacteriaceae</taxon>
        <taxon>Christiangramia</taxon>
    </lineage>
</organism>
<keyword evidence="1" id="KW-1133">Transmembrane helix</keyword>
<dbReference type="Pfam" id="PF12146">
    <property type="entry name" value="Hydrolase_4"/>
    <property type="match status" value="1"/>
</dbReference>
<dbReference type="Pfam" id="PF08386">
    <property type="entry name" value="Abhydrolase_4"/>
    <property type="match status" value="1"/>
</dbReference>
<protein>
    <submittedName>
        <fullName evidence="4">Pimeloyl-ACP methyl ester carboxylesterase</fullName>
    </submittedName>
</protein>
<feature type="domain" description="Peptidase S33 tripeptidyl aminopeptidase-like C-terminal" evidence="2">
    <location>
        <begin position="230"/>
        <end position="288"/>
    </location>
</feature>
<sequence>MTKKKKDNTPVQRLLIPSYILVITRILTIISPFLASRFAAKLFLSPFKYKLPEREKEMDRNSVQKTVMVPSMNREIRTYEYGKSDKKVLLAHGWSGRGTQLAKIAEALLEQGYMCVSFDAPAHGKLDGKMSMMPFFIKAIHYMDEHYGPFDAVIGHSLGGMSSLRAIRQGLQTDKLVIIGTANKVSEITRHFAQTMKMNDKVARKMKAYLDERFNEDMDVLSGGESAKYVKVPTLVIHDEKDVDVPVNSAYEIHEELENSELMITSDLGHRRILGNQKVINKITTFIAAQSLYFYEKDYHEKDSNF</sequence>
<dbReference type="InterPro" id="IPR029058">
    <property type="entry name" value="AB_hydrolase_fold"/>
</dbReference>
<dbReference type="InterPro" id="IPR013595">
    <property type="entry name" value="Pept_S33_TAP-like_C"/>
</dbReference>
<evidence type="ECO:0000259" key="2">
    <source>
        <dbReference type="Pfam" id="PF08386"/>
    </source>
</evidence>
<dbReference type="OrthoDB" id="9785847at2"/>
<dbReference type="PANTHER" id="PTHR43433">
    <property type="entry name" value="HYDROLASE, ALPHA/BETA FOLD FAMILY PROTEIN"/>
    <property type="match status" value="1"/>
</dbReference>
<dbReference type="PANTHER" id="PTHR43433:SF5">
    <property type="entry name" value="AB HYDROLASE-1 DOMAIN-CONTAINING PROTEIN"/>
    <property type="match status" value="1"/>
</dbReference>
<dbReference type="AlphaFoldDB" id="A0A2T6AGD8"/>
<evidence type="ECO:0000259" key="3">
    <source>
        <dbReference type="Pfam" id="PF12146"/>
    </source>
</evidence>
<keyword evidence="1" id="KW-0472">Membrane</keyword>
<proteinExistence type="predicted"/>
<accession>A0A2T6AGD8</accession>
<dbReference type="EMBL" id="QBKQ01000002">
    <property type="protein sequence ID" value="PTX42856.1"/>
    <property type="molecule type" value="Genomic_DNA"/>
</dbReference>
<dbReference type="InterPro" id="IPR022742">
    <property type="entry name" value="Hydrolase_4"/>
</dbReference>
<name>A0A2T6AGD8_9FLAO</name>
<feature type="domain" description="Serine aminopeptidase S33" evidence="3">
    <location>
        <begin position="83"/>
        <end position="208"/>
    </location>
</feature>
<keyword evidence="1" id="KW-0812">Transmembrane</keyword>